<gene>
    <name evidence="1" type="ORF">CTEN210_14568</name>
</gene>
<organism evidence="1 2">
    <name type="scientific">Chaetoceros tenuissimus</name>
    <dbReference type="NCBI Taxonomy" id="426638"/>
    <lineage>
        <taxon>Eukaryota</taxon>
        <taxon>Sar</taxon>
        <taxon>Stramenopiles</taxon>
        <taxon>Ochrophyta</taxon>
        <taxon>Bacillariophyta</taxon>
        <taxon>Coscinodiscophyceae</taxon>
        <taxon>Chaetocerotophycidae</taxon>
        <taxon>Chaetocerotales</taxon>
        <taxon>Chaetocerotaceae</taxon>
        <taxon>Chaetoceros</taxon>
    </lineage>
</organism>
<dbReference type="AlphaFoldDB" id="A0AAD3D547"/>
<name>A0AAD3D547_9STRA</name>
<accession>A0AAD3D547</accession>
<dbReference type="EMBL" id="BLLK01000060">
    <property type="protein sequence ID" value="GFH58092.1"/>
    <property type="molecule type" value="Genomic_DNA"/>
</dbReference>
<evidence type="ECO:0000313" key="2">
    <source>
        <dbReference type="Proteomes" id="UP001054902"/>
    </source>
</evidence>
<sequence>MELHQGSNSRNPARQTITSNFPREILKLCLEFVGRDSYRFVAGTCKLFRECYIEMVNALPRRSFQELYNQYTIIHSPQQIIYAPQISPGRQRYYHDTSPQFRTSITFVLISPSAMQLYLDDVGLLHPNVPQHLLLEWNYKILARVAVKEGRVDVMNHICRTLNKCRILCDEEFRCEIVKTASKFGHVCILQWLYASCKEPLRFCEVIAIESNALLYNQKHVLKWMESNNLKTHITVYL</sequence>
<reference evidence="1 2" key="1">
    <citation type="journal article" date="2021" name="Sci. Rep.">
        <title>The genome of the diatom Chaetoceros tenuissimus carries an ancient integrated fragment of an extant virus.</title>
        <authorList>
            <person name="Hongo Y."/>
            <person name="Kimura K."/>
            <person name="Takaki Y."/>
            <person name="Yoshida Y."/>
            <person name="Baba S."/>
            <person name="Kobayashi G."/>
            <person name="Nagasaki K."/>
            <person name="Hano T."/>
            <person name="Tomaru Y."/>
        </authorList>
    </citation>
    <scope>NUCLEOTIDE SEQUENCE [LARGE SCALE GENOMIC DNA]</scope>
    <source>
        <strain evidence="1 2">NIES-3715</strain>
    </source>
</reference>
<keyword evidence="2" id="KW-1185">Reference proteome</keyword>
<dbReference type="Proteomes" id="UP001054902">
    <property type="component" value="Unassembled WGS sequence"/>
</dbReference>
<comment type="caution">
    <text evidence="1">The sequence shown here is derived from an EMBL/GenBank/DDBJ whole genome shotgun (WGS) entry which is preliminary data.</text>
</comment>
<evidence type="ECO:0000313" key="1">
    <source>
        <dbReference type="EMBL" id="GFH58092.1"/>
    </source>
</evidence>
<protein>
    <submittedName>
        <fullName evidence="1">Uncharacterized protein</fullName>
    </submittedName>
</protein>
<proteinExistence type="predicted"/>